<dbReference type="PANTHER" id="PTHR30294">
    <property type="entry name" value="MEMBRANE COMPONENT OF ABC TRANSPORTER YHHJ-RELATED"/>
    <property type="match status" value="1"/>
</dbReference>
<dbReference type="Pfam" id="PF09822">
    <property type="entry name" value="ABC_transp_aux"/>
    <property type="match status" value="1"/>
</dbReference>
<dbReference type="RefSeq" id="WP_200233916.1">
    <property type="nucleotide sequence ID" value="NZ_NRRV01000004.1"/>
</dbReference>
<feature type="transmembrane region" description="Helical" evidence="7">
    <location>
        <begin position="95"/>
        <end position="115"/>
    </location>
</feature>
<keyword evidence="4 7" id="KW-1133">Transmembrane helix</keyword>
<accession>A0ABS1CCS6</accession>
<evidence type="ECO:0000256" key="2">
    <source>
        <dbReference type="ARBA" id="ARBA00022475"/>
    </source>
</evidence>
<feature type="transmembrane region" description="Helical" evidence="7">
    <location>
        <begin position="957"/>
        <end position="976"/>
    </location>
</feature>
<feature type="transmembrane region" description="Helical" evidence="7">
    <location>
        <begin position="56"/>
        <end position="74"/>
    </location>
</feature>
<feature type="compositionally biased region" description="Low complexity" evidence="6">
    <location>
        <begin position="846"/>
        <end position="861"/>
    </location>
</feature>
<comment type="caution">
    <text evidence="10">The sequence shown here is derived from an EMBL/GenBank/DDBJ whole genome shotgun (WGS) entry which is preliminary data.</text>
</comment>
<feature type="domain" description="ABC-type uncharacterised transport system" evidence="8">
    <location>
        <begin position="593"/>
        <end position="902"/>
    </location>
</feature>
<evidence type="ECO:0000313" key="11">
    <source>
        <dbReference type="Proteomes" id="UP000748752"/>
    </source>
</evidence>
<gene>
    <name evidence="10" type="ORF">CKO31_02885</name>
</gene>
<evidence type="ECO:0000256" key="4">
    <source>
        <dbReference type="ARBA" id="ARBA00022989"/>
    </source>
</evidence>
<feature type="region of interest" description="Disordered" evidence="6">
    <location>
        <begin position="833"/>
        <end position="873"/>
    </location>
</feature>
<dbReference type="PROSITE" id="PS51257">
    <property type="entry name" value="PROKAR_LIPOPROTEIN"/>
    <property type="match status" value="1"/>
</dbReference>
<evidence type="ECO:0000256" key="5">
    <source>
        <dbReference type="ARBA" id="ARBA00023136"/>
    </source>
</evidence>
<feature type="transmembrane region" description="Helical" evidence="7">
    <location>
        <begin position="161"/>
        <end position="178"/>
    </location>
</feature>
<reference evidence="10 11" key="1">
    <citation type="journal article" date="2020" name="Microorganisms">
        <title>Osmotic Adaptation and Compatible Solute Biosynthesis of Phototrophic Bacteria as Revealed from Genome Analyses.</title>
        <authorList>
            <person name="Imhoff J.F."/>
            <person name="Rahn T."/>
            <person name="Kunzel S."/>
            <person name="Keller A."/>
            <person name="Neulinger S.C."/>
        </authorList>
    </citation>
    <scope>NUCLEOTIDE SEQUENCE [LARGE SCALE GENOMIC DNA]</scope>
    <source>
        <strain evidence="10 11">DSM 6210</strain>
    </source>
</reference>
<evidence type="ECO:0000259" key="8">
    <source>
        <dbReference type="Pfam" id="PF09822"/>
    </source>
</evidence>
<keyword evidence="11" id="KW-1185">Reference proteome</keyword>
<proteinExistence type="predicted"/>
<dbReference type="PANTHER" id="PTHR30294:SF29">
    <property type="entry name" value="MULTIDRUG ABC TRANSPORTER PERMEASE YBHS-RELATED"/>
    <property type="match status" value="1"/>
</dbReference>
<protein>
    <submittedName>
        <fullName evidence="10">ABC transporter permease</fullName>
    </submittedName>
</protein>
<evidence type="ECO:0000256" key="3">
    <source>
        <dbReference type="ARBA" id="ARBA00022692"/>
    </source>
</evidence>
<organism evidence="10 11">
    <name type="scientific">Thiohalocapsa halophila</name>
    <dbReference type="NCBI Taxonomy" id="69359"/>
    <lineage>
        <taxon>Bacteria</taxon>
        <taxon>Pseudomonadati</taxon>
        <taxon>Pseudomonadota</taxon>
        <taxon>Gammaproteobacteria</taxon>
        <taxon>Chromatiales</taxon>
        <taxon>Chromatiaceae</taxon>
        <taxon>Thiohalocapsa</taxon>
    </lineage>
</organism>
<evidence type="ECO:0000313" key="10">
    <source>
        <dbReference type="EMBL" id="MBK1629700.1"/>
    </source>
</evidence>
<dbReference type="Pfam" id="PF23357">
    <property type="entry name" value="DUF7088"/>
    <property type="match status" value="1"/>
</dbReference>
<comment type="subcellular location">
    <subcellularLocation>
        <location evidence="1">Cell membrane</location>
        <topology evidence="1">Multi-pass membrane protein</topology>
    </subcellularLocation>
</comment>
<dbReference type="InterPro" id="IPR019196">
    <property type="entry name" value="ABC_transp_unknown"/>
</dbReference>
<sequence>MADILRVSRKELASFFGSPVAYLFIGAFLAACLFVFFWVDAFFARNLADTRPLFDWMPLLLIFLAAALTMRLWSEERRAGTLEVLATLPVATWKLVLGKFLAALALVAVALALTLPLPVTVSILGPLDWGPVLGAYLATLLLAAAYIAIGLFVSARTDNPIVALIGTTLLCVAFYLIGSPALTGLFGHGAAEVLRLFGTGARFESITRGVIDLRDLYYYLSLTAVFLALCIDSLERLRWAADSEHRAGHHRWTLITVLAAANLIAANLWLQQVGTARADLTEGQRYTVSEATRTYLQQLREPLLIRGYFSAETHPLLAPLVPQLRDLLREYEVVGGPNVQVEFVDPATSPELEREAGEQYGIRPVAFQTASKYQAGVVNSYFDVLVKYGDQFETLGFQDLIEVKVQGETDLDVRLRNPEYDLTRTIKKVLYGYQGGGDAFAGIGEPIRFRGFISPAASLSEPLPALREDLEAVLTELAAEANRGGEERFTWDIVDPDQDPALAQEIDERFGFQPLVLGLLDPQPFYFYMVLEQGERAVPVPLPEGLDKASLARAVEAGIKRFAPGVLRTVALYTPDPPAPAMPGMPQAPGPGYTLLKDTLREGFALRETDLASGQVPEDADLLMVVDPSSLDAAQRFAVDQFLMQGGTVMVAAARFDVDLTGREITAAPAQTGLDHWLAAQGVTLEQALVMDPQNTPFPIPVPRRVGGFTVEEIQTLDYPYFPDVRADGLSAATGITANLGQITMNWTSPITLDAETGDAENGDADAGAERTVTRLIESSPDAWTTESPDMQPDFEQYGRLGFPVGDDRGRKLLAVMVEGRFESAFAGERSPLLPAEDAADETGDGADAASGDAAADLAADNPTEPADDETETPVISTVVEHSPPSARLMVIGSDSFLSDTAISLATEATQSRYLKPLEFVQNAVEWSLEDRGLLALRGGGQFSRLLEPVSRQQRIFWEYLNYALAAAGLGLVYWLHRLLRRRRERSLAAMLQADTGRRAPA</sequence>
<dbReference type="Pfam" id="PF12679">
    <property type="entry name" value="ABC2_membrane_2"/>
    <property type="match status" value="1"/>
</dbReference>
<evidence type="ECO:0000256" key="6">
    <source>
        <dbReference type="SAM" id="MobiDB-lite"/>
    </source>
</evidence>
<keyword evidence="2" id="KW-1003">Cell membrane</keyword>
<feature type="domain" description="DUF7088" evidence="9">
    <location>
        <begin position="282"/>
        <end position="386"/>
    </location>
</feature>
<dbReference type="InterPro" id="IPR055396">
    <property type="entry name" value="DUF7088"/>
</dbReference>
<evidence type="ECO:0000256" key="7">
    <source>
        <dbReference type="SAM" id="Phobius"/>
    </source>
</evidence>
<name>A0ABS1CCS6_9GAMM</name>
<dbReference type="InterPro" id="IPR051449">
    <property type="entry name" value="ABC-2_transporter_component"/>
</dbReference>
<feature type="transmembrane region" description="Helical" evidence="7">
    <location>
        <begin position="20"/>
        <end position="44"/>
    </location>
</feature>
<keyword evidence="5 7" id="KW-0472">Membrane</keyword>
<keyword evidence="3 7" id="KW-0812">Transmembrane</keyword>
<dbReference type="Proteomes" id="UP000748752">
    <property type="component" value="Unassembled WGS sequence"/>
</dbReference>
<evidence type="ECO:0000256" key="1">
    <source>
        <dbReference type="ARBA" id="ARBA00004651"/>
    </source>
</evidence>
<feature type="transmembrane region" description="Helical" evidence="7">
    <location>
        <begin position="135"/>
        <end position="154"/>
    </location>
</feature>
<dbReference type="EMBL" id="NRRV01000004">
    <property type="protein sequence ID" value="MBK1629700.1"/>
    <property type="molecule type" value="Genomic_DNA"/>
</dbReference>
<evidence type="ECO:0000259" key="9">
    <source>
        <dbReference type="Pfam" id="PF23357"/>
    </source>
</evidence>